<evidence type="ECO:0000259" key="2">
    <source>
        <dbReference type="PROSITE" id="PS50883"/>
    </source>
</evidence>
<dbReference type="InterPro" id="IPR050706">
    <property type="entry name" value="Cyclic-di-GMP_PDE-like"/>
</dbReference>
<dbReference type="PROSITE" id="PS50887">
    <property type="entry name" value="GGDEF"/>
    <property type="match status" value="1"/>
</dbReference>
<dbReference type="SUPFAM" id="SSF141868">
    <property type="entry name" value="EAL domain-like"/>
    <property type="match status" value="1"/>
</dbReference>
<dbReference type="SUPFAM" id="SSF55073">
    <property type="entry name" value="Nucleotide cyclase"/>
    <property type="match status" value="1"/>
</dbReference>
<dbReference type="PROSITE" id="PS50883">
    <property type="entry name" value="EAL"/>
    <property type="match status" value="1"/>
</dbReference>
<evidence type="ECO:0000313" key="4">
    <source>
        <dbReference type="EMBL" id="CAB3924360.1"/>
    </source>
</evidence>
<dbReference type="SMART" id="SM00267">
    <property type="entry name" value="GGDEF"/>
    <property type="match status" value="1"/>
</dbReference>
<dbReference type="InterPro" id="IPR029787">
    <property type="entry name" value="Nucleotide_cyclase"/>
</dbReference>
<dbReference type="PANTHER" id="PTHR33121:SF79">
    <property type="entry name" value="CYCLIC DI-GMP PHOSPHODIESTERASE PDED-RELATED"/>
    <property type="match status" value="1"/>
</dbReference>
<dbReference type="Pfam" id="PF00990">
    <property type="entry name" value="GGDEF"/>
    <property type="match status" value="1"/>
</dbReference>
<keyword evidence="1" id="KW-1133">Transmembrane helix</keyword>
<name>A0ABM8LMM7_9BURK</name>
<dbReference type="Pfam" id="PF00563">
    <property type="entry name" value="EAL"/>
    <property type="match status" value="1"/>
</dbReference>
<reference evidence="4 5" key="1">
    <citation type="submission" date="2020-04" db="EMBL/GenBank/DDBJ databases">
        <authorList>
            <person name="De Canck E."/>
        </authorList>
    </citation>
    <scope>NUCLEOTIDE SEQUENCE [LARGE SCALE GENOMIC DNA]</scope>
    <source>
        <strain evidence="4 5">LMG 3415</strain>
    </source>
</reference>
<comment type="caution">
    <text evidence="4">The sequence shown here is derived from an EMBL/GenBank/DDBJ whole genome shotgun (WGS) entry which is preliminary data.</text>
</comment>
<protein>
    <submittedName>
        <fullName evidence="4">Signaling protein</fullName>
    </submittedName>
</protein>
<dbReference type="PANTHER" id="PTHR33121">
    <property type="entry name" value="CYCLIC DI-GMP PHOSPHODIESTERASE PDEF"/>
    <property type="match status" value="1"/>
</dbReference>
<evidence type="ECO:0000259" key="3">
    <source>
        <dbReference type="PROSITE" id="PS50887"/>
    </source>
</evidence>
<evidence type="ECO:0000313" key="5">
    <source>
        <dbReference type="Proteomes" id="UP000507140"/>
    </source>
</evidence>
<sequence length="481" mass="52506">MLQPPGPWSGRNAGGLWIGGSVRESYLLALCLTLAGALAAISLLFFRRERALRRRLTRDELTGLLSQQELHRRVRAWLGQPQGTTRRGAFFLVSFEHYAQISAMLRAGEDQALLVQVADRISLVARALGGMAARTGTDSFTVCVPGVDEEGAAQVSAKLLADLSVPYELGARPLIAVFRIGAALYPAHGRSVEELQRCVQVAMVPLKDQGGQGWNLFDFRLLARQRDQQGLENDLRLALTTPAMEQFELYYQPVCDSASGVVQGCEALLRWHHPVLGSVSPAVTIELAERSGLIVPLGAWILERACTQAALWPAAWRVHVNLSVKQMNEDGLVQLVSDVLAATRLSPCKLVLEITESIFILHYERHVKILNTLRDMGIGVALDDFGCGYSSLNHLRHLPIDWVKIDRSFISALESDAGSREVVSALFGLCQAMHLPVVAEGVETEGQREILKSLGCRVMQGFLLGRPAPAAEIQALAAAVS</sequence>
<keyword evidence="1" id="KW-0812">Transmembrane</keyword>
<dbReference type="SMART" id="SM00052">
    <property type="entry name" value="EAL"/>
    <property type="match status" value="1"/>
</dbReference>
<dbReference type="Gene3D" id="3.30.70.270">
    <property type="match status" value="1"/>
</dbReference>
<keyword evidence="1" id="KW-0472">Membrane</keyword>
<organism evidence="4 5">
    <name type="scientific">Achromobacter mucicolens</name>
    <dbReference type="NCBI Taxonomy" id="1389922"/>
    <lineage>
        <taxon>Bacteria</taxon>
        <taxon>Pseudomonadati</taxon>
        <taxon>Pseudomonadota</taxon>
        <taxon>Betaproteobacteria</taxon>
        <taxon>Burkholderiales</taxon>
        <taxon>Alcaligenaceae</taxon>
        <taxon>Achromobacter</taxon>
    </lineage>
</organism>
<gene>
    <name evidence="4" type="ORF">LMG3415_05853</name>
</gene>
<dbReference type="EMBL" id="CADIKR010000012">
    <property type="protein sequence ID" value="CAB3924360.1"/>
    <property type="molecule type" value="Genomic_DNA"/>
</dbReference>
<feature type="domain" description="EAL" evidence="2">
    <location>
        <begin position="228"/>
        <end position="481"/>
    </location>
</feature>
<dbReference type="InterPro" id="IPR001633">
    <property type="entry name" value="EAL_dom"/>
</dbReference>
<evidence type="ECO:0000256" key="1">
    <source>
        <dbReference type="SAM" id="Phobius"/>
    </source>
</evidence>
<dbReference type="Proteomes" id="UP000507140">
    <property type="component" value="Unassembled WGS sequence"/>
</dbReference>
<keyword evidence="5" id="KW-1185">Reference proteome</keyword>
<dbReference type="CDD" id="cd01948">
    <property type="entry name" value="EAL"/>
    <property type="match status" value="1"/>
</dbReference>
<proteinExistence type="predicted"/>
<dbReference type="InterPro" id="IPR035919">
    <property type="entry name" value="EAL_sf"/>
</dbReference>
<accession>A0ABM8LMM7</accession>
<dbReference type="InterPro" id="IPR043128">
    <property type="entry name" value="Rev_trsase/Diguanyl_cyclase"/>
</dbReference>
<dbReference type="Gene3D" id="3.20.20.450">
    <property type="entry name" value="EAL domain"/>
    <property type="match status" value="1"/>
</dbReference>
<feature type="transmembrane region" description="Helical" evidence="1">
    <location>
        <begin position="26"/>
        <end position="46"/>
    </location>
</feature>
<feature type="domain" description="GGDEF" evidence="3">
    <location>
        <begin position="86"/>
        <end position="219"/>
    </location>
</feature>
<dbReference type="InterPro" id="IPR000160">
    <property type="entry name" value="GGDEF_dom"/>
</dbReference>